<dbReference type="GO" id="GO:0048245">
    <property type="term" value="P:eosinophil chemotaxis"/>
    <property type="evidence" value="ECO:0007669"/>
    <property type="project" value="TreeGrafter"/>
</dbReference>
<keyword evidence="6" id="KW-1185">Reference proteome</keyword>
<dbReference type="GO" id="GO:0019863">
    <property type="term" value="F:IgE binding"/>
    <property type="evidence" value="ECO:0007669"/>
    <property type="project" value="TreeGrafter"/>
</dbReference>
<dbReference type="InterPro" id="IPR013320">
    <property type="entry name" value="ConA-like_dom_sf"/>
</dbReference>
<dbReference type="GO" id="GO:0005737">
    <property type="term" value="C:cytoplasm"/>
    <property type="evidence" value="ECO:0007669"/>
    <property type="project" value="TreeGrafter"/>
</dbReference>
<dbReference type="PANTHER" id="PTHR11346">
    <property type="entry name" value="GALECTIN"/>
    <property type="match status" value="1"/>
</dbReference>
<dbReference type="InterPro" id="IPR001079">
    <property type="entry name" value="Galectin_CRD"/>
</dbReference>
<dbReference type="GO" id="GO:2001237">
    <property type="term" value="P:negative regulation of extrinsic apoptotic signaling pathway"/>
    <property type="evidence" value="ECO:0007669"/>
    <property type="project" value="TreeGrafter"/>
</dbReference>
<evidence type="ECO:0000313" key="6">
    <source>
        <dbReference type="Proteomes" id="UP000472264"/>
    </source>
</evidence>
<feature type="compositionally biased region" description="Pro residues" evidence="3">
    <location>
        <begin position="83"/>
        <end position="93"/>
    </location>
</feature>
<evidence type="ECO:0000256" key="3">
    <source>
        <dbReference type="SAM" id="MobiDB-lite"/>
    </source>
</evidence>
<dbReference type="FunFam" id="2.60.120.200:FF:000023">
    <property type="entry name" value="Galectin"/>
    <property type="match status" value="1"/>
</dbReference>
<reference evidence="5" key="1">
    <citation type="submission" date="2021-04" db="EMBL/GenBank/DDBJ databases">
        <authorList>
            <consortium name="Wellcome Sanger Institute Data Sharing"/>
        </authorList>
    </citation>
    <scope>NUCLEOTIDE SEQUENCE [LARGE SCALE GENOMIC DNA]</scope>
</reference>
<feature type="compositionally biased region" description="Gly residues" evidence="3">
    <location>
        <begin position="118"/>
        <end position="132"/>
    </location>
</feature>
<organism evidence="5 6">
    <name type="scientific">Echeneis naucrates</name>
    <name type="common">Live sharksucker</name>
    <dbReference type="NCBI Taxonomy" id="173247"/>
    <lineage>
        <taxon>Eukaryota</taxon>
        <taxon>Metazoa</taxon>
        <taxon>Chordata</taxon>
        <taxon>Craniata</taxon>
        <taxon>Vertebrata</taxon>
        <taxon>Euteleostomi</taxon>
        <taxon>Actinopterygii</taxon>
        <taxon>Neopterygii</taxon>
        <taxon>Teleostei</taxon>
        <taxon>Neoteleostei</taxon>
        <taxon>Acanthomorphata</taxon>
        <taxon>Carangaria</taxon>
        <taxon>Carangiformes</taxon>
        <taxon>Echeneidae</taxon>
        <taxon>Echeneis</taxon>
    </lineage>
</organism>
<sequence length="327" mass="32789">MADFSLADALGDDTPSQAKKIGNTNPSAPASNPPPAANPGWPGSAPGAPTQPSAPADFSGGSSGPGAPGQFPFPSGPGAPGQYPGPPSAPGGFPPGSGIPGQYPPAPGAPGHFPSSPGPGGGNGMYGPGGPGGFPPPAGPGSFPPFAAGGFPPLPTGSWGPPAGGGFPPAPGPFAPGPGPMGPYGGPAAPGGMLMVPYDLPLHAGIMPRLLITIVGEPVPGGNRFNVDFIKGQDVVFHFNPRFHEQTIVRNSNLGGCWGPEERDGGFPFVQGQRFELKILVEEDMFKVAVDNNHLLEYEHRVGGLEEVTLLRVAGDIVLYSAAPSMI</sequence>
<dbReference type="SUPFAM" id="SSF49899">
    <property type="entry name" value="Concanavalin A-like lectins/glucanases"/>
    <property type="match status" value="1"/>
</dbReference>
<dbReference type="Proteomes" id="UP000472264">
    <property type="component" value="Chromosome 22"/>
</dbReference>
<dbReference type="GO" id="GO:0030593">
    <property type="term" value="P:neutrophil chemotaxis"/>
    <property type="evidence" value="ECO:0007669"/>
    <property type="project" value="TreeGrafter"/>
</dbReference>
<name>A0A665U3W6_ECHNA</name>
<dbReference type="InterPro" id="IPR044156">
    <property type="entry name" value="Galectin-like"/>
</dbReference>
<dbReference type="SMART" id="SM00908">
    <property type="entry name" value="Gal-bind_lectin"/>
    <property type="match status" value="1"/>
</dbReference>
<feature type="compositionally biased region" description="Pro residues" evidence="3">
    <location>
        <begin position="133"/>
        <end position="143"/>
    </location>
</feature>
<dbReference type="Ensembl" id="ENSENLT00000014399.1">
    <property type="protein sequence ID" value="ENSENLP00000013844.1"/>
    <property type="gene ID" value="ENSENLG00000006529.1"/>
</dbReference>
<evidence type="ECO:0000256" key="2">
    <source>
        <dbReference type="RuleBase" id="RU102079"/>
    </source>
</evidence>
<dbReference type="GO" id="GO:0048030">
    <property type="term" value="F:disaccharide binding"/>
    <property type="evidence" value="ECO:0007669"/>
    <property type="project" value="TreeGrafter"/>
</dbReference>
<dbReference type="GO" id="GO:0048246">
    <property type="term" value="P:macrophage chemotaxis"/>
    <property type="evidence" value="ECO:0007669"/>
    <property type="project" value="TreeGrafter"/>
</dbReference>
<proteinExistence type="predicted"/>
<dbReference type="GO" id="GO:0002548">
    <property type="term" value="P:monocyte chemotaxis"/>
    <property type="evidence" value="ECO:0007669"/>
    <property type="project" value="TreeGrafter"/>
</dbReference>
<evidence type="ECO:0000256" key="1">
    <source>
        <dbReference type="ARBA" id="ARBA00022734"/>
    </source>
</evidence>
<dbReference type="GO" id="GO:0001772">
    <property type="term" value="C:immunological synapse"/>
    <property type="evidence" value="ECO:0007669"/>
    <property type="project" value="TreeGrafter"/>
</dbReference>
<dbReference type="PROSITE" id="PS51304">
    <property type="entry name" value="GALECTIN"/>
    <property type="match status" value="1"/>
</dbReference>
<evidence type="ECO:0000313" key="5">
    <source>
        <dbReference type="Ensembl" id="ENSENLP00000013844.1"/>
    </source>
</evidence>
<dbReference type="GO" id="GO:0050918">
    <property type="term" value="P:positive chemotaxis"/>
    <property type="evidence" value="ECO:0007669"/>
    <property type="project" value="TreeGrafter"/>
</dbReference>
<feature type="region of interest" description="Disordered" evidence="3">
    <location>
        <begin position="1"/>
        <end position="174"/>
    </location>
</feature>
<gene>
    <name evidence="5" type="primary">lgals3a</name>
</gene>
<dbReference type="SMART" id="SM00276">
    <property type="entry name" value="GLECT"/>
    <property type="match status" value="1"/>
</dbReference>
<dbReference type="Pfam" id="PF00337">
    <property type="entry name" value="Gal-bind_lectin"/>
    <property type="match status" value="1"/>
</dbReference>
<accession>A0A665U3W6</accession>
<feature type="compositionally biased region" description="Low complexity" evidence="3">
    <location>
        <begin position="38"/>
        <end position="60"/>
    </location>
</feature>
<dbReference type="GO" id="GO:0005634">
    <property type="term" value="C:nucleus"/>
    <property type="evidence" value="ECO:0007669"/>
    <property type="project" value="TreeGrafter"/>
</dbReference>
<reference evidence="5" key="2">
    <citation type="submission" date="2025-08" db="UniProtKB">
        <authorList>
            <consortium name="Ensembl"/>
        </authorList>
    </citation>
    <scope>IDENTIFICATION</scope>
</reference>
<feature type="compositionally biased region" description="Low complexity" evidence="3">
    <location>
        <begin position="144"/>
        <end position="161"/>
    </location>
</feature>
<protein>
    <recommendedName>
        <fullName evidence="2">Galectin</fullName>
    </recommendedName>
</protein>
<keyword evidence="1 2" id="KW-0430">Lectin</keyword>
<dbReference type="GO" id="GO:0043236">
    <property type="term" value="F:laminin binding"/>
    <property type="evidence" value="ECO:0007669"/>
    <property type="project" value="TreeGrafter"/>
</dbReference>
<dbReference type="PANTHER" id="PTHR11346:SF179">
    <property type="entry name" value="GALECTIN"/>
    <property type="match status" value="1"/>
</dbReference>
<dbReference type="AlphaFoldDB" id="A0A665U3W6"/>
<feature type="domain" description="Galectin" evidence="4">
    <location>
        <begin position="198"/>
        <end position="325"/>
    </location>
</feature>
<evidence type="ECO:0000259" key="4">
    <source>
        <dbReference type="PROSITE" id="PS51304"/>
    </source>
</evidence>
<dbReference type="GO" id="GO:0045806">
    <property type="term" value="P:negative regulation of endocytosis"/>
    <property type="evidence" value="ECO:0007669"/>
    <property type="project" value="TreeGrafter"/>
</dbReference>
<dbReference type="Gene3D" id="2.60.120.200">
    <property type="match status" value="1"/>
</dbReference>
<dbReference type="GO" id="GO:0090280">
    <property type="term" value="P:positive regulation of calcium ion import"/>
    <property type="evidence" value="ECO:0007669"/>
    <property type="project" value="TreeGrafter"/>
</dbReference>
<reference evidence="5" key="3">
    <citation type="submission" date="2025-09" db="UniProtKB">
        <authorList>
            <consortium name="Ensembl"/>
        </authorList>
    </citation>
    <scope>IDENTIFICATION</scope>
</reference>
<dbReference type="GO" id="GO:0005615">
    <property type="term" value="C:extracellular space"/>
    <property type="evidence" value="ECO:0007669"/>
    <property type="project" value="TreeGrafter"/>
</dbReference>
<dbReference type="CDD" id="cd00070">
    <property type="entry name" value="GLECT"/>
    <property type="match status" value="1"/>
</dbReference>